<evidence type="ECO:0000313" key="8">
    <source>
        <dbReference type="Proteomes" id="UP000248614"/>
    </source>
</evidence>
<evidence type="ECO:0000256" key="5">
    <source>
        <dbReference type="ARBA" id="ARBA00023049"/>
    </source>
</evidence>
<feature type="domain" description="JAB" evidence="6">
    <location>
        <begin position="14"/>
        <end position="115"/>
    </location>
</feature>
<dbReference type="EMBL" id="QFNF01000005">
    <property type="protein sequence ID" value="PZO79949.1"/>
    <property type="molecule type" value="Genomic_DNA"/>
</dbReference>
<evidence type="ECO:0000256" key="1">
    <source>
        <dbReference type="ARBA" id="ARBA00022670"/>
    </source>
</evidence>
<dbReference type="CDD" id="cd08070">
    <property type="entry name" value="MPN_like"/>
    <property type="match status" value="1"/>
</dbReference>
<sequence>MEPEFSSEALCAVIEQAEASATEICGLLLGTAERVEAMTATRNVAQDPARHFEVDPAALFAALRATRRGGPAILGHYHSHPRGSPDPSMTDAAQAAADGRLWLIVGGGTARLWRAVAQGERHGRFDRVRFAVAIGGHVEKSCEAVHMDRAGRTMTFAKA</sequence>
<evidence type="ECO:0000259" key="6">
    <source>
        <dbReference type="Pfam" id="PF14464"/>
    </source>
</evidence>
<organism evidence="7 8">
    <name type="scientific">Sphingomonas hengshuiensis</name>
    <dbReference type="NCBI Taxonomy" id="1609977"/>
    <lineage>
        <taxon>Bacteria</taxon>
        <taxon>Pseudomonadati</taxon>
        <taxon>Pseudomonadota</taxon>
        <taxon>Alphaproteobacteria</taxon>
        <taxon>Sphingomonadales</taxon>
        <taxon>Sphingomonadaceae</taxon>
        <taxon>Sphingomonas</taxon>
    </lineage>
</organism>
<protein>
    <recommendedName>
        <fullName evidence="6">JAB domain-containing protein</fullName>
    </recommendedName>
</protein>
<evidence type="ECO:0000256" key="3">
    <source>
        <dbReference type="ARBA" id="ARBA00022801"/>
    </source>
</evidence>
<name>A0A2W4ZIU2_9SPHN</name>
<evidence type="ECO:0000313" key="7">
    <source>
        <dbReference type="EMBL" id="PZO79949.1"/>
    </source>
</evidence>
<reference evidence="7 8" key="1">
    <citation type="submission" date="2017-08" db="EMBL/GenBank/DDBJ databases">
        <title>Infants hospitalized years apart are colonized by the same room-sourced microbial strains.</title>
        <authorList>
            <person name="Brooks B."/>
            <person name="Olm M.R."/>
            <person name="Firek B.A."/>
            <person name="Baker R."/>
            <person name="Thomas B.C."/>
            <person name="Morowitz M.J."/>
            <person name="Banfield J.F."/>
        </authorList>
    </citation>
    <scope>NUCLEOTIDE SEQUENCE [LARGE SCALE GENOMIC DNA]</scope>
    <source>
        <strain evidence="7">S2_018_000_R3_110</strain>
    </source>
</reference>
<accession>A0A2W4ZIU2</accession>
<comment type="caution">
    <text evidence="7">The sequence shown here is derived from an EMBL/GenBank/DDBJ whole genome shotgun (WGS) entry which is preliminary data.</text>
</comment>
<dbReference type="Proteomes" id="UP000248614">
    <property type="component" value="Unassembled WGS sequence"/>
</dbReference>
<evidence type="ECO:0000256" key="4">
    <source>
        <dbReference type="ARBA" id="ARBA00022833"/>
    </source>
</evidence>
<evidence type="ECO:0000256" key="2">
    <source>
        <dbReference type="ARBA" id="ARBA00022723"/>
    </source>
</evidence>
<keyword evidence="1" id="KW-0645">Protease</keyword>
<dbReference type="PANTHER" id="PTHR34858">
    <property type="entry name" value="CYSO-CYSTEINE PEPTIDASE"/>
    <property type="match status" value="1"/>
</dbReference>
<dbReference type="AlphaFoldDB" id="A0A2W4ZIU2"/>
<gene>
    <name evidence="7" type="ORF">DI632_03275</name>
</gene>
<dbReference type="Pfam" id="PF14464">
    <property type="entry name" value="Prok-JAB"/>
    <property type="match status" value="1"/>
</dbReference>
<keyword evidence="4" id="KW-0862">Zinc</keyword>
<dbReference type="InterPro" id="IPR051929">
    <property type="entry name" value="VirAsm_ModProt"/>
</dbReference>
<proteinExistence type="predicted"/>
<dbReference type="GO" id="GO:0008235">
    <property type="term" value="F:metalloexopeptidase activity"/>
    <property type="evidence" value="ECO:0007669"/>
    <property type="project" value="TreeGrafter"/>
</dbReference>
<dbReference type="Gene3D" id="3.40.140.10">
    <property type="entry name" value="Cytidine Deaminase, domain 2"/>
    <property type="match status" value="1"/>
</dbReference>
<dbReference type="GO" id="GO:0006508">
    <property type="term" value="P:proteolysis"/>
    <property type="evidence" value="ECO:0007669"/>
    <property type="project" value="UniProtKB-KW"/>
</dbReference>
<dbReference type="SUPFAM" id="SSF102712">
    <property type="entry name" value="JAB1/MPN domain"/>
    <property type="match status" value="1"/>
</dbReference>
<keyword evidence="3" id="KW-0378">Hydrolase</keyword>
<dbReference type="GO" id="GO:0008270">
    <property type="term" value="F:zinc ion binding"/>
    <property type="evidence" value="ECO:0007669"/>
    <property type="project" value="TreeGrafter"/>
</dbReference>
<keyword evidence="2" id="KW-0479">Metal-binding</keyword>
<keyword evidence="5" id="KW-0482">Metalloprotease</keyword>
<dbReference type="InterPro" id="IPR028090">
    <property type="entry name" value="JAB_dom_prok"/>
</dbReference>
<dbReference type="PANTHER" id="PTHR34858:SF1">
    <property type="entry name" value="CYSO-CYSTEINE PEPTIDASE"/>
    <property type="match status" value="1"/>
</dbReference>